<feature type="chain" id="PRO_5034026972" description="coagulation factor Xa" evidence="18">
    <location>
        <begin position="20"/>
        <end position="466"/>
    </location>
</feature>
<dbReference type="GO" id="GO:0044469">
    <property type="term" value="P:venom-mediated blood coagulation"/>
    <property type="evidence" value="ECO:0007669"/>
    <property type="project" value="UniProtKB-ARBA"/>
</dbReference>
<dbReference type="PROSITE" id="PS00134">
    <property type="entry name" value="TRYPSIN_HIS"/>
    <property type="match status" value="1"/>
</dbReference>
<feature type="domain" description="Gla" evidence="21">
    <location>
        <begin position="37"/>
        <end position="83"/>
    </location>
</feature>
<evidence type="ECO:0000256" key="14">
    <source>
        <dbReference type="ARBA" id="ARBA00023180"/>
    </source>
</evidence>
<evidence type="ECO:0000256" key="8">
    <source>
        <dbReference type="ARBA" id="ARBA00022685"/>
    </source>
</evidence>
<dbReference type="InterPro" id="IPR001881">
    <property type="entry name" value="EGF-like_Ca-bd_dom"/>
</dbReference>
<keyword evidence="7 17" id="KW-0645">Protease</keyword>
<reference evidence="22" key="2">
    <citation type="submission" date="2025-08" db="UniProtKB">
        <authorList>
            <consortium name="Ensembl"/>
        </authorList>
    </citation>
    <scope>IDENTIFICATION</scope>
</reference>
<accession>A0A8C4X3N9</accession>
<evidence type="ECO:0000256" key="2">
    <source>
        <dbReference type="ARBA" id="ARBA00004613"/>
    </source>
</evidence>
<dbReference type="Pfam" id="PF00089">
    <property type="entry name" value="Trypsin"/>
    <property type="match status" value="1"/>
</dbReference>
<protein>
    <recommendedName>
        <fullName evidence="3">coagulation factor Xa</fullName>
        <ecNumber evidence="3">3.4.21.6</ecNumber>
    </recommendedName>
</protein>
<dbReference type="EC" id="3.4.21.6" evidence="3"/>
<comment type="catalytic activity">
    <reaction evidence="1">
        <text>Selective cleavage of Arg-|-Thr and then Arg-|-Ile bonds in prothrombin to form thrombin.</text>
        <dbReference type="EC" id="3.4.21.6"/>
    </reaction>
</comment>
<evidence type="ECO:0000256" key="4">
    <source>
        <dbReference type="ARBA" id="ARBA00022479"/>
    </source>
</evidence>
<dbReference type="SUPFAM" id="SSF57196">
    <property type="entry name" value="EGF/Laminin"/>
    <property type="match status" value="1"/>
</dbReference>
<dbReference type="PROSITE" id="PS01187">
    <property type="entry name" value="EGF_CA"/>
    <property type="match status" value="1"/>
</dbReference>
<feature type="domain" description="Peptidase S1" evidence="20">
    <location>
        <begin position="230"/>
        <end position="462"/>
    </location>
</feature>
<dbReference type="GO" id="GO:0007596">
    <property type="term" value="P:blood coagulation"/>
    <property type="evidence" value="ECO:0007669"/>
    <property type="project" value="InterPro"/>
</dbReference>
<evidence type="ECO:0000259" key="19">
    <source>
        <dbReference type="PROSITE" id="PS50026"/>
    </source>
</evidence>
<evidence type="ECO:0000256" key="1">
    <source>
        <dbReference type="ARBA" id="ARBA00001239"/>
    </source>
</evidence>
<dbReference type="InterPro" id="IPR000152">
    <property type="entry name" value="EGF-type_Asp/Asn_hydroxyl_site"/>
</dbReference>
<evidence type="ECO:0000256" key="16">
    <source>
        <dbReference type="PROSITE-ProRule" id="PRU00076"/>
    </source>
</evidence>
<evidence type="ECO:0000256" key="9">
    <source>
        <dbReference type="ARBA" id="ARBA00022729"/>
    </source>
</evidence>
<dbReference type="InterPro" id="IPR001314">
    <property type="entry name" value="Peptidase_S1A"/>
</dbReference>
<dbReference type="Ensembl" id="ENSECRT00000003202.1">
    <property type="protein sequence ID" value="ENSECRP00000003149.1"/>
    <property type="gene ID" value="ENSECRG00000002150.1"/>
</dbReference>
<dbReference type="SMART" id="SM00181">
    <property type="entry name" value="EGF"/>
    <property type="match status" value="2"/>
</dbReference>
<dbReference type="GO" id="GO:0005509">
    <property type="term" value="F:calcium ion binding"/>
    <property type="evidence" value="ECO:0007669"/>
    <property type="project" value="InterPro"/>
</dbReference>
<keyword evidence="11 17" id="KW-0378">Hydrolase</keyword>
<evidence type="ECO:0000259" key="21">
    <source>
        <dbReference type="PROSITE" id="PS50998"/>
    </source>
</evidence>
<reference evidence="22" key="3">
    <citation type="submission" date="2025-09" db="UniProtKB">
        <authorList>
            <consortium name="Ensembl"/>
        </authorList>
    </citation>
    <scope>IDENTIFICATION</scope>
</reference>
<keyword evidence="17" id="KW-0720">Serine protease</keyword>
<dbReference type="PROSITE" id="PS50240">
    <property type="entry name" value="TRYPSIN_DOM"/>
    <property type="match status" value="1"/>
</dbReference>
<dbReference type="PANTHER" id="PTHR24278">
    <property type="entry name" value="COAGULATION FACTOR"/>
    <property type="match status" value="1"/>
</dbReference>
<dbReference type="PIRSF" id="PIRSF001143">
    <property type="entry name" value="Factor_X"/>
    <property type="match status" value="1"/>
</dbReference>
<keyword evidence="10" id="KW-0677">Repeat</keyword>
<dbReference type="PRINTS" id="PR00722">
    <property type="entry name" value="CHYMOTRYPSIN"/>
</dbReference>
<evidence type="ECO:0000256" key="12">
    <source>
        <dbReference type="ARBA" id="ARBA00022837"/>
    </source>
</evidence>
<keyword evidence="12" id="KW-0106">Calcium</keyword>
<dbReference type="InterPro" id="IPR001254">
    <property type="entry name" value="Trypsin_dom"/>
</dbReference>
<dbReference type="GeneTree" id="ENSGT00940000157694"/>
<comment type="subcellular location">
    <subcellularLocation>
        <location evidence="2">Secreted</location>
    </subcellularLocation>
</comment>
<dbReference type="PROSITE" id="PS50026">
    <property type="entry name" value="EGF_3"/>
    <property type="match status" value="1"/>
</dbReference>
<dbReference type="OrthoDB" id="6380398at2759"/>
<dbReference type="InterPro" id="IPR012224">
    <property type="entry name" value="Pept_S1A_FX"/>
</dbReference>
<feature type="active site" description="Charge relay system" evidence="15">
    <location>
        <position position="317"/>
    </location>
</feature>
<dbReference type="PRINTS" id="PR00001">
    <property type="entry name" value="GLABLOOD"/>
</dbReference>
<evidence type="ECO:0000313" key="22">
    <source>
        <dbReference type="Ensembl" id="ENSECRP00000003149.1"/>
    </source>
</evidence>
<evidence type="ECO:0000256" key="6">
    <source>
        <dbReference type="ARBA" id="ARBA00022536"/>
    </source>
</evidence>
<dbReference type="FunFam" id="4.10.740.10:FF:000001">
    <property type="entry name" value="vitamin K-dependent protein S"/>
    <property type="match status" value="1"/>
</dbReference>
<dbReference type="InterPro" id="IPR043504">
    <property type="entry name" value="Peptidase_S1_PA_chymotrypsin"/>
</dbReference>
<dbReference type="InterPro" id="IPR018114">
    <property type="entry name" value="TRYPSIN_HIS"/>
</dbReference>
<name>A0A8C4X3N9_ERPCA</name>
<dbReference type="Pfam" id="PF00594">
    <property type="entry name" value="Gla"/>
    <property type="match status" value="1"/>
</dbReference>
<dbReference type="GO" id="GO:0005615">
    <property type="term" value="C:extracellular space"/>
    <property type="evidence" value="ECO:0007669"/>
    <property type="project" value="TreeGrafter"/>
</dbReference>
<keyword evidence="23" id="KW-1185">Reference proteome</keyword>
<evidence type="ECO:0000256" key="7">
    <source>
        <dbReference type="ARBA" id="ARBA00022670"/>
    </source>
</evidence>
<keyword evidence="8" id="KW-0165">Cleavage on pair of basic residues</keyword>
<keyword evidence="9 18" id="KW-0732">Signal</keyword>
<dbReference type="Gene3D" id="2.40.10.10">
    <property type="entry name" value="Trypsin-like serine proteases"/>
    <property type="match status" value="2"/>
</dbReference>
<dbReference type="PROSITE" id="PS00022">
    <property type="entry name" value="EGF_1"/>
    <property type="match status" value="1"/>
</dbReference>
<dbReference type="GO" id="GO:0006508">
    <property type="term" value="P:proteolysis"/>
    <property type="evidence" value="ECO:0007669"/>
    <property type="project" value="UniProtKB-KW"/>
</dbReference>
<dbReference type="SMART" id="SM00069">
    <property type="entry name" value="GLA"/>
    <property type="match status" value="1"/>
</dbReference>
<dbReference type="InterPro" id="IPR050442">
    <property type="entry name" value="Peptidase_S1_coag_factors"/>
</dbReference>
<feature type="disulfide bond" evidence="16">
    <location>
        <begin position="109"/>
        <end position="118"/>
    </location>
</feature>
<keyword evidence="5" id="KW-0964">Secreted</keyword>
<evidence type="ECO:0000313" key="23">
    <source>
        <dbReference type="Proteomes" id="UP000694620"/>
    </source>
</evidence>
<evidence type="ECO:0000256" key="13">
    <source>
        <dbReference type="ARBA" id="ARBA00023157"/>
    </source>
</evidence>
<keyword evidence="4" id="KW-0301">Gamma-carboxyglutamic acid</keyword>
<keyword evidence="13 16" id="KW-1015">Disulfide bond</keyword>
<evidence type="ECO:0000256" key="3">
    <source>
        <dbReference type="ARBA" id="ARBA00012181"/>
    </source>
</evidence>
<dbReference type="PROSITE" id="PS01186">
    <property type="entry name" value="EGF_2"/>
    <property type="match status" value="1"/>
</dbReference>
<evidence type="ECO:0000256" key="15">
    <source>
        <dbReference type="PIRSR" id="PIRSR001143-1"/>
    </source>
</evidence>
<dbReference type="AlphaFoldDB" id="A0A8C4X3N9"/>
<evidence type="ECO:0000256" key="5">
    <source>
        <dbReference type="ARBA" id="ARBA00022525"/>
    </source>
</evidence>
<dbReference type="InterPro" id="IPR000294">
    <property type="entry name" value="GLA_domain"/>
</dbReference>
<feature type="domain" description="EGF-like" evidence="19">
    <location>
        <begin position="83"/>
        <end position="119"/>
    </location>
</feature>
<organism evidence="22 23">
    <name type="scientific">Erpetoichthys calabaricus</name>
    <name type="common">Rope fish</name>
    <name type="synonym">Calamoichthys calabaricus</name>
    <dbReference type="NCBI Taxonomy" id="27687"/>
    <lineage>
        <taxon>Eukaryota</taxon>
        <taxon>Metazoa</taxon>
        <taxon>Chordata</taxon>
        <taxon>Craniata</taxon>
        <taxon>Vertebrata</taxon>
        <taxon>Euteleostomi</taxon>
        <taxon>Actinopterygii</taxon>
        <taxon>Polypteriformes</taxon>
        <taxon>Polypteridae</taxon>
        <taxon>Erpetoichthys</taxon>
    </lineage>
</organism>
<dbReference type="InterPro" id="IPR000742">
    <property type="entry name" value="EGF"/>
</dbReference>
<feature type="active site" description="Charge relay system" evidence="15">
    <location>
        <position position="414"/>
    </location>
</feature>
<evidence type="ECO:0000256" key="17">
    <source>
        <dbReference type="RuleBase" id="RU363034"/>
    </source>
</evidence>
<dbReference type="InterPro" id="IPR009003">
    <property type="entry name" value="Peptidase_S1_PA"/>
</dbReference>
<dbReference type="CDD" id="cd00054">
    <property type="entry name" value="EGF_CA"/>
    <property type="match status" value="1"/>
</dbReference>
<proteinExistence type="predicted"/>
<sequence>MTPVWQICFLFNFILFTDANVFLTQSSANQILQRLKRANSPFEELRKGNLERECYEEKCSKEEAREVFEDIDKTNDFWNKYVDGDQCEKKPCQNNAPCKDGIGEYTCLCSEGFQGKNCEVEIPKLCLNDNGNCDHFCKVVQETVRCMCADGYYLDEDGKSCIAKEEFSCGRIRAPITRSTIDEEIIPVTEMTTSDSSYNVTMSNVSASNTLNDTANEPLIEAVEDDGTRIVGGTNCLPGQCPWQALLVNEENLGFCGGTILSETIVLTAAHCMNQSRSFIVVVGEYDTTKDEGRESKHRVERVIAHNKYVPQTYDNDIALLKLKDKITFNKYVIPACLPDKEFSEKVLMKEGYGQISGFGRIKERGRQSTVLQQLSVPYVDRQVCIESSQFKVTVNMFCSGYEEEGKDACQGDSGGPHVTRYKNTWFVTGVVSWGEGCARQGKYGVYTQISRYIGWIKKAMKVLNS</sequence>
<dbReference type="Pfam" id="PF14670">
    <property type="entry name" value="FXa_inhibition"/>
    <property type="match status" value="1"/>
</dbReference>
<feature type="active site" description="Charge relay system" evidence="15">
    <location>
        <position position="271"/>
    </location>
</feature>
<dbReference type="SMART" id="SM00179">
    <property type="entry name" value="EGF_CA"/>
    <property type="match status" value="1"/>
</dbReference>
<reference evidence="22" key="1">
    <citation type="submission" date="2021-06" db="EMBL/GenBank/DDBJ databases">
        <authorList>
            <consortium name="Wellcome Sanger Institute Data Sharing"/>
        </authorList>
    </citation>
    <scope>NUCLEOTIDE SEQUENCE [LARGE SCALE GENOMIC DNA]</scope>
</reference>
<comment type="caution">
    <text evidence="16">Lacks conserved residue(s) required for the propagation of feature annotation.</text>
</comment>
<dbReference type="Gene3D" id="4.10.740.10">
    <property type="entry name" value="Coagulation Factor IX"/>
    <property type="match status" value="1"/>
</dbReference>
<dbReference type="InterPro" id="IPR018097">
    <property type="entry name" value="EGF_Ca-bd_CS"/>
</dbReference>
<dbReference type="PROSITE" id="PS00011">
    <property type="entry name" value="GLA_1"/>
    <property type="match status" value="1"/>
</dbReference>
<dbReference type="CDD" id="cd00190">
    <property type="entry name" value="Tryp_SPc"/>
    <property type="match status" value="1"/>
</dbReference>
<dbReference type="FunFam" id="2.40.10.10:FF:000013">
    <property type="entry name" value="Coagulation factor X"/>
    <property type="match status" value="1"/>
</dbReference>
<dbReference type="InterPro" id="IPR033116">
    <property type="entry name" value="TRYPSIN_SER"/>
</dbReference>
<dbReference type="PROSITE" id="PS00135">
    <property type="entry name" value="TRYPSIN_SER"/>
    <property type="match status" value="1"/>
</dbReference>
<gene>
    <name evidence="22" type="primary">F10</name>
    <name evidence="22" type="synonym">f10</name>
</gene>
<dbReference type="PANTHER" id="PTHR24278:SF28">
    <property type="entry name" value="COAGULATION FACTOR X"/>
    <property type="match status" value="1"/>
</dbReference>
<dbReference type="CTD" id="2159"/>
<dbReference type="Gene3D" id="2.10.25.10">
    <property type="entry name" value="Laminin"/>
    <property type="match status" value="2"/>
</dbReference>
<dbReference type="FunFam" id="2.10.25.10:FF:000162">
    <property type="entry name" value="Coagulation factor X (Predicted)"/>
    <property type="match status" value="1"/>
</dbReference>
<dbReference type="InterPro" id="IPR035972">
    <property type="entry name" value="GLA-like_dom_SF"/>
</dbReference>
<dbReference type="GeneID" id="114651180"/>
<dbReference type="InterPro" id="IPR017857">
    <property type="entry name" value="Coagulation_fac-like_Gla_dom"/>
</dbReference>
<dbReference type="GO" id="GO:0004252">
    <property type="term" value="F:serine-type endopeptidase activity"/>
    <property type="evidence" value="ECO:0007669"/>
    <property type="project" value="UniProtKB-EC"/>
</dbReference>
<evidence type="ECO:0000259" key="20">
    <source>
        <dbReference type="PROSITE" id="PS50240"/>
    </source>
</evidence>
<dbReference type="Proteomes" id="UP000694620">
    <property type="component" value="Chromosome 4"/>
</dbReference>
<evidence type="ECO:0000256" key="18">
    <source>
        <dbReference type="SAM" id="SignalP"/>
    </source>
</evidence>
<keyword evidence="14" id="KW-0325">Glycoprotein</keyword>
<dbReference type="RefSeq" id="XP_028656966.2">
    <property type="nucleotide sequence ID" value="XM_028801133.2"/>
</dbReference>
<dbReference type="SMART" id="SM00020">
    <property type="entry name" value="Tryp_SPc"/>
    <property type="match status" value="1"/>
</dbReference>
<dbReference type="SUPFAM" id="SSF50494">
    <property type="entry name" value="Trypsin-like serine proteases"/>
    <property type="match status" value="1"/>
</dbReference>
<keyword evidence="6 16" id="KW-0245">EGF-like domain</keyword>
<evidence type="ECO:0000256" key="10">
    <source>
        <dbReference type="ARBA" id="ARBA00022737"/>
    </source>
</evidence>
<dbReference type="SUPFAM" id="SSF57630">
    <property type="entry name" value="GLA-domain"/>
    <property type="match status" value="1"/>
</dbReference>
<evidence type="ECO:0000256" key="11">
    <source>
        <dbReference type="ARBA" id="ARBA00022801"/>
    </source>
</evidence>
<feature type="signal peptide" evidence="18">
    <location>
        <begin position="1"/>
        <end position="19"/>
    </location>
</feature>
<dbReference type="FunFam" id="2.10.25.10:FF:000513">
    <property type="entry name" value="Coagulation factor VII"/>
    <property type="match status" value="1"/>
</dbReference>
<dbReference type="PROSITE" id="PS00010">
    <property type="entry name" value="ASX_HYDROXYL"/>
    <property type="match status" value="1"/>
</dbReference>
<dbReference type="Pfam" id="PF00008">
    <property type="entry name" value="EGF"/>
    <property type="match status" value="1"/>
</dbReference>
<dbReference type="PROSITE" id="PS50998">
    <property type="entry name" value="GLA_2"/>
    <property type="match status" value="1"/>
</dbReference>